<evidence type="ECO:0008006" key="3">
    <source>
        <dbReference type="Google" id="ProtNLM"/>
    </source>
</evidence>
<keyword evidence="2" id="KW-1185">Reference proteome</keyword>
<dbReference type="RefSeq" id="WP_025021972.1">
    <property type="nucleotide sequence ID" value="NZ_AZGD01000006.1"/>
</dbReference>
<name>A0A0R1WW95_9LACO</name>
<dbReference type="Proteomes" id="UP000051054">
    <property type="component" value="Unassembled WGS sequence"/>
</dbReference>
<organism evidence="1 2">
    <name type="scientific">Ligilactobacillus hayakitensis DSM 18933 = JCM 14209</name>
    <dbReference type="NCBI Taxonomy" id="1423755"/>
    <lineage>
        <taxon>Bacteria</taxon>
        <taxon>Bacillati</taxon>
        <taxon>Bacillota</taxon>
        <taxon>Bacilli</taxon>
        <taxon>Lactobacillales</taxon>
        <taxon>Lactobacillaceae</taxon>
        <taxon>Ligilactobacillus</taxon>
    </lineage>
</organism>
<dbReference type="eggNOG" id="ENOG50333AH">
    <property type="taxonomic scope" value="Bacteria"/>
</dbReference>
<gene>
    <name evidence="1" type="ORF">FC40_GL000195</name>
</gene>
<accession>A0A0R1WW95</accession>
<dbReference type="AlphaFoldDB" id="A0A0R1WW95"/>
<evidence type="ECO:0000313" key="2">
    <source>
        <dbReference type="Proteomes" id="UP000051054"/>
    </source>
</evidence>
<sequence length="126" mass="14359">MKLNPDCIRDILLAVEDTSSYGKIISSFELYKSKSLSNYSENEILYHVRQLAWSKMLEQTDFYLDNSFSILDLSPQGHEFLNNIRSDDNWNKTKEFSGKLGSFAISTLQSVASSVMSISIQKYLGL</sequence>
<dbReference type="Pfam" id="PF10711">
    <property type="entry name" value="DUF2513"/>
    <property type="match status" value="1"/>
</dbReference>
<dbReference type="PATRIC" id="fig|1423755.3.peg.209"/>
<dbReference type="OrthoDB" id="6960201at2"/>
<evidence type="ECO:0000313" key="1">
    <source>
        <dbReference type="EMBL" id="KRM20276.1"/>
    </source>
</evidence>
<dbReference type="InterPro" id="IPR019650">
    <property type="entry name" value="DUF2513"/>
</dbReference>
<dbReference type="STRING" id="1423755.FC40_GL000195"/>
<proteinExistence type="predicted"/>
<reference evidence="1 2" key="1">
    <citation type="journal article" date="2015" name="Genome Announc.">
        <title>Expanding the biotechnology potential of lactobacilli through comparative genomics of 213 strains and associated genera.</title>
        <authorList>
            <person name="Sun Z."/>
            <person name="Harris H.M."/>
            <person name="McCann A."/>
            <person name="Guo C."/>
            <person name="Argimon S."/>
            <person name="Zhang W."/>
            <person name="Yang X."/>
            <person name="Jeffery I.B."/>
            <person name="Cooney J.C."/>
            <person name="Kagawa T.F."/>
            <person name="Liu W."/>
            <person name="Song Y."/>
            <person name="Salvetti E."/>
            <person name="Wrobel A."/>
            <person name="Rasinkangas P."/>
            <person name="Parkhill J."/>
            <person name="Rea M.C."/>
            <person name="O'Sullivan O."/>
            <person name="Ritari J."/>
            <person name="Douillard F.P."/>
            <person name="Paul Ross R."/>
            <person name="Yang R."/>
            <person name="Briner A.E."/>
            <person name="Felis G.E."/>
            <person name="de Vos W.M."/>
            <person name="Barrangou R."/>
            <person name="Klaenhammer T.R."/>
            <person name="Caufield P.W."/>
            <person name="Cui Y."/>
            <person name="Zhang H."/>
            <person name="O'Toole P.W."/>
        </authorList>
    </citation>
    <scope>NUCLEOTIDE SEQUENCE [LARGE SCALE GENOMIC DNA]</scope>
    <source>
        <strain evidence="1 2">DSM 18933</strain>
    </source>
</reference>
<dbReference type="EMBL" id="AZGD01000006">
    <property type="protein sequence ID" value="KRM20276.1"/>
    <property type="molecule type" value="Genomic_DNA"/>
</dbReference>
<protein>
    <recommendedName>
        <fullName evidence="3">DUF2513 domain-containing protein</fullName>
    </recommendedName>
</protein>
<comment type="caution">
    <text evidence="1">The sequence shown here is derived from an EMBL/GenBank/DDBJ whole genome shotgun (WGS) entry which is preliminary data.</text>
</comment>